<proteinExistence type="predicted"/>
<comment type="caution">
    <text evidence="1">The sequence shown here is derived from an EMBL/GenBank/DDBJ whole genome shotgun (WGS) entry which is preliminary data.</text>
</comment>
<evidence type="ECO:0000313" key="1">
    <source>
        <dbReference type="EMBL" id="GAI31667.1"/>
    </source>
</evidence>
<sequence>MTAKDQIAVRYIHSGSGVEYFAKTSEAFEIEAEDYTYSYGRIDQVADNLKAGKSIVAMSSKPEKFSMLEFSVGMENIDFYTLWIKCKSSGVNNISVHFNGREITQLSAPSAETGTWIKVGQTIRATGGKWQLLIKLETGTVDIDKIILTPDKKFIPQ</sequence>
<protein>
    <recommendedName>
        <fullName evidence="2">CBM6 domain-containing protein</fullName>
    </recommendedName>
</protein>
<dbReference type="EMBL" id="BARV01019550">
    <property type="protein sequence ID" value="GAI31667.1"/>
    <property type="molecule type" value="Genomic_DNA"/>
</dbReference>
<dbReference type="SUPFAM" id="SSF49785">
    <property type="entry name" value="Galactose-binding domain-like"/>
    <property type="match status" value="1"/>
</dbReference>
<dbReference type="Gene3D" id="2.60.120.260">
    <property type="entry name" value="Galactose-binding domain-like"/>
    <property type="match status" value="1"/>
</dbReference>
<dbReference type="InterPro" id="IPR008979">
    <property type="entry name" value="Galactose-bd-like_sf"/>
</dbReference>
<dbReference type="AlphaFoldDB" id="X1MJ51"/>
<gene>
    <name evidence="1" type="ORF">S06H3_32840</name>
</gene>
<name>X1MJ51_9ZZZZ</name>
<accession>X1MJ51</accession>
<organism evidence="1">
    <name type="scientific">marine sediment metagenome</name>
    <dbReference type="NCBI Taxonomy" id="412755"/>
    <lineage>
        <taxon>unclassified sequences</taxon>
        <taxon>metagenomes</taxon>
        <taxon>ecological metagenomes</taxon>
    </lineage>
</organism>
<reference evidence="1" key="1">
    <citation type="journal article" date="2014" name="Front. Microbiol.">
        <title>High frequency of phylogenetically diverse reductive dehalogenase-homologous genes in deep subseafloor sedimentary metagenomes.</title>
        <authorList>
            <person name="Kawai M."/>
            <person name="Futagami T."/>
            <person name="Toyoda A."/>
            <person name="Takaki Y."/>
            <person name="Nishi S."/>
            <person name="Hori S."/>
            <person name="Arai W."/>
            <person name="Tsubouchi T."/>
            <person name="Morono Y."/>
            <person name="Uchiyama I."/>
            <person name="Ito T."/>
            <person name="Fujiyama A."/>
            <person name="Inagaki F."/>
            <person name="Takami H."/>
        </authorList>
    </citation>
    <scope>NUCLEOTIDE SEQUENCE</scope>
    <source>
        <strain evidence="1">Expedition CK06-06</strain>
    </source>
</reference>
<evidence type="ECO:0008006" key="2">
    <source>
        <dbReference type="Google" id="ProtNLM"/>
    </source>
</evidence>